<name>A0ABW3LY70_9GAMM</name>
<dbReference type="Proteomes" id="UP001597033">
    <property type="component" value="Unassembled WGS sequence"/>
</dbReference>
<proteinExistence type="predicted"/>
<gene>
    <name evidence="2" type="ORF">ACFQ2N_09285</name>
</gene>
<feature type="domain" description="TOTE conflict systems S1/CSD-like" evidence="1">
    <location>
        <begin position="505"/>
        <end position="564"/>
    </location>
</feature>
<reference evidence="3" key="1">
    <citation type="journal article" date="2019" name="Int. J. Syst. Evol. Microbiol.">
        <title>The Global Catalogue of Microorganisms (GCM) 10K type strain sequencing project: providing services to taxonomists for standard genome sequencing and annotation.</title>
        <authorList>
            <consortium name="The Broad Institute Genomics Platform"/>
            <consortium name="The Broad Institute Genome Sequencing Center for Infectious Disease"/>
            <person name="Wu L."/>
            <person name="Ma J."/>
        </authorList>
    </citation>
    <scope>NUCLEOTIDE SEQUENCE [LARGE SCALE GENOMIC DNA]</scope>
    <source>
        <strain evidence="3">CCUG 55854</strain>
    </source>
</reference>
<dbReference type="InterPro" id="IPR011990">
    <property type="entry name" value="TPR-like_helical_dom_sf"/>
</dbReference>
<dbReference type="InterPro" id="IPR054427">
    <property type="entry name" value="S1CSD-TOTE-2"/>
</dbReference>
<keyword evidence="3" id="KW-1185">Reference proteome</keyword>
<evidence type="ECO:0000313" key="2">
    <source>
        <dbReference type="EMBL" id="MFD1042536.1"/>
    </source>
</evidence>
<comment type="caution">
    <text evidence="2">The sequence shown here is derived from an EMBL/GenBank/DDBJ whole genome shotgun (WGS) entry which is preliminary data.</text>
</comment>
<accession>A0ABW3LY70</accession>
<dbReference type="EMBL" id="JBHTKN010000005">
    <property type="protein sequence ID" value="MFD1042536.1"/>
    <property type="molecule type" value="Genomic_DNA"/>
</dbReference>
<dbReference type="RefSeq" id="WP_162376082.1">
    <property type="nucleotide sequence ID" value="NZ_JBHTKN010000005.1"/>
</dbReference>
<dbReference type="InterPro" id="IPR054283">
    <property type="entry name" value="DUF7017"/>
</dbReference>
<evidence type="ECO:0000313" key="3">
    <source>
        <dbReference type="Proteomes" id="UP001597033"/>
    </source>
</evidence>
<sequence>MYDSYWHILGDVVDWKHVQELRKQGNIVEGKKLAYELLETDPRDYRTRSMLEWLIYDQAKPAFRAAAEAVKADKRPQQVDLHRIDQALTELTKLPAQCPGMACSVVLQQLCRIGPEFPRFAAFVKWVGIEGLREEDWISQSSNDGTWPPLVVSVARALTKWTKARDTSVERLEEAMQWLDAAAPVATGDDSLWLQWDRAGMLRRLERYEEAALALSAVIKAKRNEFWVWAEAGRLYITDDPDLAQACFCQALLCPSSPEFVAKAHRELAEMLAERAEFAQASVEIRIAASSREEQGWRLGDELEHLMREPWYDPEATDAQDPKSYYAEHAPRALALCFDEVETRSATFLGILNLQPPRDAKPGWKPRPRTRFAVMSEAGKSVSILGPHLLKVPWRQGEPVALVLGRQACETEETVVQIILRPDGQAWDRTNIGRGVVVQEAADGKPMRIFADRDLGDFPVDSDSASGSGMLAGDGVSFRMTTNPRNGRIDLFAASPAQLPDADVKQIQGRLRRQESWAHAFVDDVFVPPHVVKTVPEHVDEVGVVAVYARHPKKEGYGWRAVRISTAS</sequence>
<dbReference type="Pfam" id="PF22860">
    <property type="entry name" value="DUF7017"/>
    <property type="match status" value="1"/>
</dbReference>
<dbReference type="SUPFAM" id="SSF48452">
    <property type="entry name" value="TPR-like"/>
    <property type="match status" value="1"/>
</dbReference>
<evidence type="ECO:0000259" key="1">
    <source>
        <dbReference type="Pfam" id="PF22707"/>
    </source>
</evidence>
<protein>
    <submittedName>
        <fullName evidence="2">Tetratricopeptide repeat protein</fullName>
    </submittedName>
</protein>
<organism evidence="2 3">
    <name type="scientific">Pseudoxanthomonas kaohsiungensis</name>
    <dbReference type="NCBI Taxonomy" id="283923"/>
    <lineage>
        <taxon>Bacteria</taxon>
        <taxon>Pseudomonadati</taxon>
        <taxon>Pseudomonadota</taxon>
        <taxon>Gammaproteobacteria</taxon>
        <taxon>Lysobacterales</taxon>
        <taxon>Lysobacteraceae</taxon>
        <taxon>Pseudoxanthomonas</taxon>
    </lineage>
</organism>
<dbReference type="Gene3D" id="1.25.40.10">
    <property type="entry name" value="Tetratricopeptide repeat domain"/>
    <property type="match status" value="1"/>
</dbReference>
<dbReference type="Pfam" id="PF22707">
    <property type="entry name" value="S1CSD-TOTE-2"/>
    <property type="match status" value="1"/>
</dbReference>